<evidence type="ECO:0000313" key="1">
    <source>
        <dbReference type="EMBL" id="AEW45275.1"/>
    </source>
</evidence>
<accession>H6N6K3</accession>
<dbReference type="EMBL" id="CP003199">
    <property type="protein sequence ID" value="AEW45275.1"/>
    <property type="molecule type" value="Genomic_DNA"/>
</dbReference>
<sequence>MDIDWGDAPEKMEKMSKRYKDLTAEEVDEIFEQAKEVLIPYGLGIAIVAVYRERIGKGFSERKAQIYSLVFVEVSIDNLFNCEKDLLELFPNLKKPVVSRKAYYS</sequence>
<keyword evidence="2" id="KW-1185">Reference proteome</keyword>
<dbReference type="KEGG" id="mhe:MHC_02045"/>
<dbReference type="AlphaFoldDB" id="H6N6K3"/>
<dbReference type="OrthoDB" id="9834734at2"/>
<dbReference type="HOGENOM" id="CLU_2233533_0_0_14"/>
<proteinExistence type="predicted"/>
<organism evidence="1 2">
    <name type="scientific">Mycoplasma haemocanis (strain Illinois)</name>
    <dbReference type="NCBI Taxonomy" id="1111676"/>
    <lineage>
        <taxon>Bacteria</taxon>
        <taxon>Bacillati</taxon>
        <taxon>Mycoplasmatota</taxon>
        <taxon>Mollicutes</taxon>
        <taxon>Mycoplasmataceae</taxon>
        <taxon>Mycoplasma</taxon>
    </lineage>
</organism>
<gene>
    <name evidence="1" type="ordered locus">MHC_02045</name>
</gene>
<name>H6N6K3_MYCHN</name>
<dbReference type="Proteomes" id="UP000009135">
    <property type="component" value="Chromosome"/>
</dbReference>
<protein>
    <submittedName>
        <fullName evidence="1">Uncharacterized protein</fullName>
    </submittedName>
</protein>
<evidence type="ECO:0000313" key="2">
    <source>
        <dbReference type="Proteomes" id="UP000009135"/>
    </source>
</evidence>
<dbReference type="STRING" id="1111676.MHC_02045"/>
<reference evidence="1 2" key="1">
    <citation type="journal article" date="2012" name="J. Bacteriol.">
        <title>Complete genome sequence of Mycoplasma haemocanis strain Illinois.</title>
        <authorList>
            <person name="do Nascimento N.C."/>
            <person name="Guimaraes A.M."/>
            <person name="Santos A.P."/>
            <person name="Sanmiguel P.J."/>
            <person name="Messick J.B."/>
        </authorList>
    </citation>
    <scope>NUCLEOTIDE SEQUENCE [LARGE SCALE GENOMIC DNA]</scope>
    <source>
        <strain evidence="1 2">Illinois</strain>
    </source>
</reference>